<evidence type="ECO:0000256" key="1">
    <source>
        <dbReference type="ARBA" id="ARBA00010641"/>
    </source>
</evidence>
<comment type="caution">
    <text evidence="8">The sequence shown here is derived from an EMBL/GenBank/DDBJ whole genome shotgun (WGS) entry which is preliminary data.</text>
</comment>
<organism evidence="8 9">
    <name type="scientific">Actinomadura gamaensis</name>
    <dbReference type="NCBI Taxonomy" id="1763541"/>
    <lineage>
        <taxon>Bacteria</taxon>
        <taxon>Bacillati</taxon>
        <taxon>Actinomycetota</taxon>
        <taxon>Actinomycetes</taxon>
        <taxon>Streptosporangiales</taxon>
        <taxon>Thermomonosporaceae</taxon>
        <taxon>Actinomadura</taxon>
    </lineage>
</organism>
<feature type="domain" description="RNA polymerase sigma factor 70 region 4 type 2" evidence="7">
    <location>
        <begin position="79"/>
        <end position="130"/>
    </location>
</feature>
<keyword evidence="3" id="KW-0731">Sigma factor</keyword>
<evidence type="ECO:0000256" key="5">
    <source>
        <dbReference type="SAM" id="MobiDB-lite"/>
    </source>
</evidence>
<proteinExistence type="inferred from homology"/>
<evidence type="ECO:0000256" key="6">
    <source>
        <dbReference type="SAM" id="Phobius"/>
    </source>
</evidence>
<reference evidence="9" key="1">
    <citation type="journal article" date="2019" name="Int. J. Syst. Evol. Microbiol.">
        <title>The Global Catalogue of Microorganisms (GCM) 10K type strain sequencing project: providing services to taxonomists for standard genome sequencing and annotation.</title>
        <authorList>
            <consortium name="The Broad Institute Genomics Platform"/>
            <consortium name="The Broad Institute Genome Sequencing Center for Infectious Disease"/>
            <person name="Wu L."/>
            <person name="Ma J."/>
        </authorList>
    </citation>
    <scope>NUCLEOTIDE SEQUENCE [LARGE SCALE GENOMIC DNA]</scope>
    <source>
        <strain evidence="9">KLKA75</strain>
    </source>
</reference>
<dbReference type="RefSeq" id="WP_378251771.1">
    <property type="nucleotide sequence ID" value="NZ_JBHSIT010000001.1"/>
</dbReference>
<name>A0ABV9TPN5_9ACTN</name>
<sequence length="409" mass="40793">MGGDPGSLYNAHAERLYAHGWSLLGDDAAAAVHDAFVSAVRHPPRGDVVLWMYALSRTAAESRGAFSRPWHVAAAETDPLLRAAAALRAEQREALLLEAGEWLEIPDIAHVLGLAPDTVRQLLHSARARLERGVLDALMRGETGAGAAEVIAAFEKGTLPRLLARRAPAGPPGTLRERVLDAYEREVDEPSPTATSPSPLVVIGPAALGAPAAGTAAYRAAAHRASSGRRRSRRTFGAVAGIAASAAAAVGMLASWTASRGGDGGTIVPSARTDRTASVTGATGPSATAKAPGLTGTERTIATAPSGSPDGKTTSQPGAMPRAGAPGTGGAPSAPGTPPSTGPGKGGTSAPGTGTTPPSSTPPSTPPSTTPPTDPGSNGPSTPPPTVTPTQPDPSPAPSPTGTPTPTGD</sequence>
<dbReference type="InterPro" id="IPR036388">
    <property type="entry name" value="WH-like_DNA-bd_sf"/>
</dbReference>
<dbReference type="Proteomes" id="UP001595872">
    <property type="component" value="Unassembled WGS sequence"/>
</dbReference>
<keyword evidence="6" id="KW-0812">Transmembrane</keyword>
<keyword evidence="6" id="KW-1133">Transmembrane helix</keyword>
<feature type="compositionally biased region" description="Pro residues" evidence="5">
    <location>
        <begin position="359"/>
        <end position="374"/>
    </location>
</feature>
<evidence type="ECO:0000313" key="8">
    <source>
        <dbReference type="EMBL" id="MFC4906047.1"/>
    </source>
</evidence>
<keyword evidence="2" id="KW-0805">Transcription regulation</keyword>
<feature type="transmembrane region" description="Helical" evidence="6">
    <location>
        <begin position="236"/>
        <end position="256"/>
    </location>
</feature>
<gene>
    <name evidence="8" type="ORF">ACFPCY_01820</name>
</gene>
<dbReference type="SUPFAM" id="SSF88659">
    <property type="entry name" value="Sigma3 and sigma4 domains of RNA polymerase sigma factors"/>
    <property type="match status" value="1"/>
</dbReference>
<evidence type="ECO:0000313" key="9">
    <source>
        <dbReference type="Proteomes" id="UP001595872"/>
    </source>
</evidence>
<dbReference type="EMBL" id="JBHSIT010000001">
    <property type="protein sequence ID" value="MFC4906047.1"/>
    <property type="molecule type" value="Genomic_DNA"/>
</dbReference>
<evidence type="ECO:0000256" key="3">
    <source>
        <dbReference type="ARBA" id="ARBA00023082"/>
    </source>
</evidence>
<keyword evidence="9" id="KW-1185">Reference proteome</keyword>
<dbReference type="InterPro" id="IPR013249">
    <property type="entry name" value="RNA_pol_sigma70_r4_t2"/>
</dbReference>
<comment type="similarity">
    <text evidence="1">Belongs to the sigma-70 factor family. ECF subfamily.</text>
</comment>
<protein>
    <submittedName>
        <fullName evidence="8">Sigma factor-like helix-turn-helix DNA-binding protein</fullName>
    </submittedName>
</protein>
<evidence type="ECO:0000256" key="2">
    <source>
        <dbReference type="ARBA" id="ARBA00023015"/>
    </source>
</evidence>
<dbReference type="Gene3D" id="1.10.10.10">
    <property type="entry name" value="Winged helix-like DNA-binding domain superfamily/Winged helix DNA-binding domain"/>
    <property type="match status" value="1"/>
</dbReference>
<evidence type="ECO:0000256" key="4">
    <source>
        <dbReference type="ARBA" id="ARBA00023163"/>
    </source>
</evidence>
<feature type="compositionally biased region" description="Polar residues" evidence="5">
    <location>
        <begin position="297"/>
        <end position="316"/>
    </location>
</feature>
<accession>A0ABV9TPN5</accession>
<keyword evidence="6" id="KW-0472">Membrane</keyword>
<feature type="compositionally biased region" description="Pro residues" evidence="5">
    <location>
        <begin position="381"/>
        <end position="403"/>
    </location>
</feature>
<dbReference type="Pfam" id="PF08281">
    <property type="entry name" value="Sigma70_r4_2"/>
    <property type="match status" value="1"/>
</dbReference>
<keyword evidence="4" id="KW-0804">Transcription</keyword>
<evidence type="ECO:0000259" key="7">
    <source>
        <dbReference type="Pfam" id="PF08281"/>
    </source>
</evidence>
<dbReference type="InterPro" id="IPR013324">
    <property type="entry name" value="RNA_pol_sigma_r3/r4-like"/>
</dbReference>
<feature type="compositionally biased region" description="Polar residues" evidence="5">
    <location>
        <begin position="276"/>
        <end position="286"/>
    </location>
</feature>
<feature type="region of interest" description="Disordered" evidence="5">
    <location>
        <begin position="259"/>
        <end position="409"/>
    </location>
</feature>